<comment type="caution">
    <text evidence="1">The sequence shown here is derived from an EMBL/GenBank/DDBJ whole genome shotgun (WGS) entry which is preliminary data.</text>
</comment>
<dbReference type="AlphaFoldDB" id="A0A853IP17"/>
<organism evidence="1 2">
    <name type="scientific">Spartinivicinus marinus</name>
    <dbReference type="NCBI Taxonomy" id="2994442"/>
    <lineage>
        <taxon>Bacteria</taxon>
        <taxon>Pseudomonadati</taxon>
        <taxon>Pseudomonadota</taxon>
        <taxon>Gammaproteobacteria</taxon>
        <taxon>Oceanospirillales</taxon>
        <taxon>Zooshikellaceae</taxon>
        <taxon>Spartinivicinus</taxon>
    </lineage>
</organism>
<dbReference type="SUPFAM" id="SSF53850">
    <property type="entry name" value="Periplasmic binding protein-like II"/>
    <property type="match status" value="1"/>
</dbReference>
<accession>A0A853IP17</accession>
<dbReference type="EMBL" id="JACCKB010000109">
    <property type="protein sequence ID" value="NYZ69616.1"/>
    <property type="molecule type" value="Genomic_DNA"/>
</dbReference>
<name>A0A853IP17_9GAMM</name>
<dbReference type="Gene3D" id="3.40.190.10">
    <property type="entry name" value="Periplasmic binding protein-like II"/>
    <property type="match status" value="2"/>
</dbReference>
<proteinExistence type="predicted"/>
<dbReference type="Proteomes" id="UP000569732">
    <property type="component" value="Unassembled WGS sequence"/>
</dbReference>
<evidence type="ECO:0000313" key="1">
    <source>
        <dbReference type="EMBL" id="NYZ69616.1"/>
    </source>
</evidence>
<dbReference type="RefSeq" id="WP_180571597.1">
    <property type="nucleotide sequence ID" value="NZ_JACCKB010000109.1"/>
</dbReference>
<evidence type="ECO:0000313" key="2">
    <source>
        <dbReference type="Proteomes" id="UP000569732"/>
    </source>
</evidence>
<gene>
    <name evidence="1" type="ORF">H0A36_26735</name>
</gene>
<sequence length="249" mass="28859">MASSANMLTFAVAKWPPYFDDERPDQGTLAMQLTLQFREAGIDVHYHWYDSWKAAYNHAQAANVKASPGWICNQTRAKQFYFSYPIYAIKTVFFHLKTTPVQWETLADLKDIGPIAITASYYFGRQFEEAAKTHQLQLRQVRIERLTFNLLLKERVALVPMPLDNGLLILNKYFSEADRRKITYHEKNTDKSYLHIMVPKQQPGALRLYLRINQVLINSAKKLMDKKGRLLQFAKLCPGIQQPGWAFSP</sequence>
<protein>
    <submittedName>
        <fullName evidence="1">Transporter substrate-binding domain-containing protein</fullName>
    </submittedName>
</protein>
<keyword evidence="2" id="KW-1185">Reference proteome</keyword>
<reference evidence="1 2" key="1">
    <citation type="submission" date="2020-07" db="EMBL/GenBank/DDBJ databases">
        <title>Endozoicomonas sp. nov., isolated from sediment.</title>
        <authorList>
            <person name="Gu T."/>
        </authorList>
    </citation>
    <scope>NUCLEOTIDE SEQUENCE [LARGE SCALE GENOMIC DNA]</scope>
    <source>
        <strain evidence="1 2">SM1973</strain>
    </source>
</reference>